<gene>
    <name evidence="1" type="ORF">KS407_16595</name>
</gene>
<reference evidence="1 2" key="1">
    <citation type="submission" date="2021-06" db="EMBL/GenBank/DDBJ databases">
        <title>Bacillus sp. RD4P76, an endophyte from a halophyte.</title>
        <authorList>
            <person name="Sun J.-Q."/>
        </authorList>
    </citation>
    <scope>NUCLEOTIDE SEQUENCE [LARGE SCALE GENOMIC DNA]</scope>
    <source>
        <strain evidence="1 2">JCM 17098</strain>
    </source>
</reference>
<name>A0ABS6JXB9_9BACI</name>
<evidence type="ECO:0000313" key="2">
    <source>
        <dbReference type="Proteomes" id="UP000790580"/>
    </source>
</evidence>
<dbReference type="RefSeq" id="WP_088077197.1">
    <property type="nucleotide sequence ID" value="NZ_JAHQCR010000068.1"/>
</dbReference>
<dbReference type="EMBL" id="JAHQCR010000068">
    <property type="protein sequence ID" value="MBU9723040.1"/>
    <property type="molecule type" value="Genomic_DNA"/>
</dbReference>
<sequence>MYVKIYIYHIKIDKIEEYLSIQEKAGGIYGRYIDSQTTYLRSSEDRTKWMEITKYRSEEEYNKRIELINNDKEIKDLFKSFQSVLLESKSEIIEENFTELMNNSTL</sequence>
<organism evidence="1 2">
    <name type="scientific">Evansella alkalicola</name>
    <dbReference type="NCBI Taxonomy" id="745819"/>
    <lineage>
        <taxon>Bacteria</taxon>
        <taxon>Bacillati</taxon>
        <taxon>Bacillota</taxon>
        <taxon>Bacilli</taxon>
        <taxon>Bacillales</taxon>
        <taxon>Bacillaceae</taxon>
        <taxon>Evansella</taxon>
    </lineage>
</organism>
<dbReference type="Proteomes" id="UP000790580">
    <property type="component" value="Unassembled WGS sequence"/>
</dbReference>
<proteinExistence type="predicted"/>
<evidence type="ECO:0008006" key="3">
    <source>
        <dbReference type="Google" id="ProtNLM"/>
    </source>
</evidence>
<protein>
    <recommendedName>
        <fullName evidence="3">ABM domain-containing protein</fullName>
    </recommendedName>
</protein>
<keyword evidence="2" id="KW-1185">Reference proteome</keyword>
<comment type="caution">
    <text evidence="1">The sequence shown here is derived from an EMBL/GenBank/DDBJ whole genome shotgun (WGS) entry which is preliminary data.</text>
</comment>
<accession>A0ABS6JXB9</accession>
<evidence type="ECO:0000313" key="1">
    <source>
        <dbReference type="EMBL" id="MBU9723040.1"/>
    </source>
</evidence>